<evidence type="ECO:0000259" key="9">
    <source>
        <dbReference type="Pfam" id="PF13193"/>
    </source>
</evidence>
<dbReference type="InterPro" id="IPR025110">
    <property type="entry name" value="AMP-bd_C"/>
</dbReference>
<feature type="domain" description="AMP-binding enzyme C-terminal" evidence="9">
    <location>
        <begin position="480"/>
        <end position="554"/>
    </location>
</feature>
<evidence type="ECO:0000256" key="7">
    <source>
        <dbReference type="SAM" id="Phobius"/>
    </source>
</evidence>
<dbReference type="FunFam" id="3.40.50.12780:FF:000003">
    <property type="entry name" value="Long-chain-fatty-acid--CoA ligase FadD"/>
    <property type="match status" value="1"/>
</dbReference>
<dbReference type="CDD" id="cd05904">
    <property type="entry name" value="4CL"/>
    <property type="match status" value="1"/>
</dbReference>
<organism evidence="10 11">
    <name type="scientific">Nepenthes gracilis</name>
    <name type="common">Slender pitcher plant</name>
    <dbReference type="NCBI Taxonomy" id="150966"/>
    <lineage>
        <taxon>Eukaryota</taxon>
        <taxon>Viridiplantae</taxon>
        <taxon>Streptophyta</taxon>
        <taxon>Embryophyta</taxon>
        <taxon>Tracheophyta</taxon>
        <taxon>Spermatophyta</taxon>
        <taxon>Magnoliopsida</taxon>
        <taxon>eudicotyledons</taxon>
        <taxon>Gunneridae</taxon>
        <taxon>Pentapetalae</taxon>
        <taxon>Caryophyllales</taxon>
        <taxon>Nepenthaceae</taxon>
        <taxon>Nepenthes</taxon>
    </lineage>
</organism>
<sequence>MAAQFNNQRFAERKTLSSDSQNQDSQCLFYSPGTGIYSSKHPPMQLPTDPFLDVVSFIFSHSHHGCSALIDSSTGSSIPYSQLFPLVKSMAFGLRELGISKGDVILILLPNSIYFPIVVLGVLYLGAIVAPMNPLSSFSEIKKQTIDCRVCLAFATTGNVNKLKELGVKAIEVPEYVKTGDEVNDRDTFWRLISYNHESIFRPPITQDDVAAIMNSSGTTGSSKSVVLVHRNFIAMVELFVRFEASQYREEISWENVYLAVVPMFHIYGLSLFVMGLLSLGTSIVVMRKFDINQAVRAIEKYNVSHFPLVPLILAALTAKAKRAVGGSSLRSLKQVSCGAAALTKRVIEDFVHGLPHVDFIQGYGMTETTAVGTRGFNVGMVRKHTSIGLLAPNMQAKVVDCNTGSCMPPGKAGELWLRGPAVMKGYLNDWKATTSAIEKDGWLHTGDIIYFDHDGYLYIVDRLKDIIKYKGFQIAPADLEAVLLSHPDILDAAVTGVPDEEAGEVPVAFVVKSPESMLSQDAIIKHVANQVAAYKKVRRVVFVPTIQKSPTGKVLRRQLRHLCTSKI</sequence>
<dbReference type="Pfam" id="PF00501">
    <property type="entry name" value="AMP-binding"/>
    <property type="match status" value="1"/>
</dbReference>
<dbReference type="InterPro" id="IPR000873">
    <property type="entry name" value="AMP-dep_synth/lig_dom"/>
</dbReference>
<keyword evidence="7" id="KW-0812">Transmembrane</keyword>
<dbReference type="GO" id="GO:0016207">
    <property type="term" value="F:4-coumarate-CoA ligase activity"/>
    <property type="evidence" value="ECO:0007669"/>
    <property type="project" value="UniProtKB-EC"/>
</dbReference>
<proteinExistence type="inferred from homology"/>
<evidence type="ECO:0000256" key="5">
    <source>
        <dbReference type="ARBA" id="ARBA00022840"/>
    </source>
</evidence>
<evidence type="ECO:0000256" key="6">
    <source>
        <dbReference type="ARBA" id="ARBA00034252"/>
    </source>
</evidence>
<dbReference type="AlphaFoldDB" id="A0AAD3TGM1"/>
<dbReference type="InterPro" id="IPR042099">
    <property type="entry name" value="ANL_N_sf"/>
</dbReference>
<accession>A0AAD3TGM1</accession>
<gene>
    <name evidence="10" type="ORF">Nepgr_030632</name>
</gene>
<feature type="domain" description="AMP-dependent synthetase/ligase" evidence="8">
    <location>
        <begin position="67"/>
        <end position="428"/>
    </location>
</feature>
<feature type="transmembrane region" description="Helical" evidence="7">
    <location>
        <begin position="104"/>
        <end position="130"/>
    </location>
</feature>
<evidence type="ECO:0000313" key="10">
    <source>
        <dbReference type="EMBL" id="GMH28789.1"/>
    </source>
</evidence>
<keyword evidence="7" id="KW-0472">Membrane</keyword>
<dbReference type="EC" id="6.2.1.12" evidence="2"/>
<protein>
    <recommendedName>
        <fullName evidence="2">4-coumarate--CoA ligase</fullName>
        <ecNumber evidence="2">6.2.1.12</ecNumber>
    </recommendedName>
</protein>
<evidence type="ECO:0000256" key="4">
    <source>
        <dbReference type="ARBA" id="ARBA00022741"/>
    </source>
</evidence>
<dbReference type="GO" id="GO:0005777">
    <property type="term" value="C:peroxisome"/>
    <property type="evidence" value="ECO:0007669"/>
    <property type="project" value="TreeGrafter"/>
</dbReference>
<comment type="catalytic activity">
    <reaction evidence="6">
        <text>(E)-4-coumarate + ATP + CoA = (E)-4-coumaroyl-CoA + AMP + diphosphate</text>
        <dbReference type="Rhea" id="RHEA:19641"/>
        <dbReference type="ChEBI" id="CHEBI:12876"/>
        <dbReference type="ChEBI" id="CHEBI:30616"/>
        <dbReference type="ChEBI" id="CHEBI:33019"/>
        <dbReference type="ChEBI" id="CHEBI:57287"/>
        <dbReference type="ChEBI" id="CHEBI:85008"/>
        <dbReference type="ChEBI" id="CHEBI:456215"/>
        <dbReference type="EC" id="6.2.1.12"/>
    </reaction>
    <physiologicalReaction direction="left-to-right" evidence="6">
        <dbReference type="Rhea" id="RHEA:19642"/>
    </physiologicalReaction>
</comment>
<keyword evidence="7" id="KW-1133">Transmembrane helix</keyword>
<dbReference type="FunFam" id="3.30.300.30:FF:000007">
    <property type="entry name" value="4-coumarate--CoA ligase 2"/>
    <property type="match status" value="1"/>
</dbReference>
<comment type="similarity">
    <text evidence="1">Belongs to the ATP-dependent AMP-binding enzyme family.</text>
</comment>
<keyword evidence="4" id="KW-0547">Nucleotide-binding</keyword>
<dbReference type="SUPFAM" id="SSF56801">
    <property type="entry name" value="Acetyl-CoA synthetase-like"/>
    <property type="match status" value="1"/>
</dbReference>
<dbReference type="PANTHER" id="PTHR24096:SF149">
    <property type="entry name" value="AMP-BINDING DOMAIN-CONTAINING PROTEIN-RELATED"/>
    <property type="match status" value="1"/>
</dbReference>
<evidence type="ECO:0000256" key="3">
    <source>
        <dbReference type="ARBA" id="ARBA00022598"/>
    </source>
</evidence>
<dbReference type="PANTHER" id="PTHR24096">
    <property type="entry name" value="LONG-CHAIN-FATTY-ACID--COA LIGASE"/>
    <property type="match status" value="1"/>
</dbReference>
<evidence type="ECO:0000313" key="11">
    <source>
        <dbReference type="Proteomes" id="UP001279734"/>
    </source>
</evidence>
<dbReference type="InterPro" id="IPR045851">
    <property type="entry name" value="AMP-bd_C_sf"/>
</dbReference>
<keyword evidence="5" id="KW-0067">ATP-binding</keyword>
<dbReference type="GO" id="GO:0005524">
    <property type="term" value="F:ATP binding"/>
    <property type="evidence" value="ECO:0007669"/>
    <property type="project" value="UniProtKB-KW"/>
</dbReference>
<evidence type="ECO:0000256" key="2">
    <source>
        <dbReference type="ARBA" id="ARBA00012959"/>
    </source>
</evidence>
<feature type="transmembrane region" description="Helical" evidence="7">
    <location>
        <begin position="265"/>
        <end position="287"/>
    </location>
</feature>
<dbReference type="PROSITE" id="PS00455">
    <property type="entry name" value="AMP_BINDING"/>
    <property type="match status" value="1"/>
</dbReference>
<dbReference type="EMBL" id="BSYO01000035">
    <property type="protein sequence ID" value="GMH28789.1"/>
    <property type="molecule type" value="Genomic_DNA"/>
</dbReference>
<keyword evidence="3" id="KW-0436">Ligase</keyword>
<dbReference type="GO" id="GO:0006744">
    <property type="term" value="P:ubiquinone biosynthetic process"/>
    <property type="evidence" value="ECO:0007669"/>
    <property type="project" value="TreeGrafter"/>
</dbReference>
<dbReference type="InterPro" id="IPR020845">
    <property type="entry name" value="AMP-binding_CS"/>
</dbReference>
<comment type="caution">
    <text evidence="10">The sequence shown here is derived from an EMBL/GenBank/DDBJ whole genome shotgun (WGS) entry which is preliminary data.</text>
</comment>
<dbReference type="Proteomes" id="UP001279734">
    <property type="component" value="Unassembled WGS sequence"/>
</dbReference>
<evidence type="ECO:0000259" key="8">
    <source>
        <dbReference type="Pfam" id="PF00501"/>
    </source>
</evidence>
<reference evidence="10" key="1">
    <citation type="submission" date="2023-05" db="EMBL/GenBank/DDBJ databases">
        <title>Nepenthes gracilis genome sequencing.</title>
        <authorList>
            <person name="Fukushima K."/>
        </authorList>
    </citation>
    <scope>NUCLEOTIDE SEQUENCE</scope>
    <source>
        <strain evidence="10">SING2019-196</strain>
    </source>
</reference>
<dbReference type="Gene3D" id="3.40.50.12780">
    <property type="entry name" value="N-terminal domain of ligase-like"/>
    <property type="match status" value="1"/>
</dbReference>
<keyword evidence="11" id="KW-1185">Reference proteome</keyword>
<name>A0AAD3TGM1_NEPGR</name>
<evidence type="ECO:0000256" key="1">
    <source>
        <dbReference type="ARBA" id="ARBA00006432"/>
    </source>
</evidence>
<dbReference type="Pfam" id="PF13193">
    <property type="entry name" value="AMP-binding_C"/>
    <property type="match status" value="1"/>
</dbReference>
<dbReference type="Gene3D" id="3.30.300.30">
    <property type="match status" value="1"/>
</dbReference>